<feature type="domain" description="AB hydrolase-1" evidence="4">
    <location>
        <begin position="82"/>
        <end position="233"/>
    </location>
</feature>
<dbReference type="SUPFAM" id="SSF53474">
    <property type="entry name" value="alpha/beta-Hydrolases"/>
    <property type="match status" value="1"/>
</dbReference>
<accession>A0ABU8JCX6</accession>
<evidence type="ECO:0000256" key="1">
    <source>
        <dbReference type="ARBA" id="ARBA00010088"/>
    </source>
</evidence>
<dbReference type="InterPro" id="IPR029058">
    <property type="entry name" value="AB_hydrolase_fold"/>
</dbReference>
<sequence length="491" mass="51206">MSRGVWIILLGCLLQQAPACARDAVAQGRFARAPCPKSILPGEGVVCGVLTVPENRHRAHSRTIRLPVVVFHSRADTPAPDPVVFLPGGPGGSALVHPLPARDNPFLAERDYVLLEPRGARLAQPALECPRINALLGIVAAGHLSGEAGQAALARAAAACRAALVAKGVDLDGYTSAETAQDLEDLRKALGYARWNLFGHSYGTRLALTVLRDHPQGVRSVILDSVLPPEVGFDEHASANLRRALDAVFDGCAVDPACARAHPQPAAEFARLVAQADRSPLPLPSVRGSDGRAVTVRGAQVVAALYEALHDPAAIGHIPAVIGDSLAGRTAALARLVAAGQGASSFAWGLRLSVWCGEEMPFEDRVRVEAQLAPAWGLGGVDERTASPGTCRAWGVAPAAARENAPVTSDVPVLALAGEFDPDTPPAWARQLVANMPHARVVVFPGQSHGAGFNRCGAALETAFLHDPGGPLPLDCVLTMRGADFGASGRP</sequence>
<evidence type="ECO:0000259" key="4">
    <source>
        <dbReference type="Pfam" id="PF00561"/>
    </source>
</evidence>
<keyword evidence="2 6" id="KW-0378">Hydrolase</keyword>
<evidence type="ECO:0000259" key="5">
    <source>
        <dbReference type="Pfam" id="PF08386"/>
    </source>
</evidence>
<protein>
    <submittedName>
        <fullName evidence="6">Alpha/beta fold hydrolase</fullName>
    </submittedName>
</protein>
<comment type="similarity">
    <text evidence="1">Belongs to the peptidase S33 family.</text>
</comment>
<dbReference type="EMBL" id="JBBBNY010000006">
    <property type="protein sequence ID" value="MEI7037160.1"/>
    <property type="molecule type" value="Genomic_DNA"/>
</dbReference>
<feature type="signal peptide" evidence="3">
    <location>
        <begin position="1"/>
        <end position="21"/>
    </location>
</feature>
<keyword evidence="7" id="KW-1185">Reference proteome</keyword>
<evidence type="ECO:0000256" key="2">
    <source>
        <dbReference type="ARBA" id="ARBA00022801"/>
    </source>
</evidence>
<dbReference type="InterPro" id="IPR000073">
    <property type="entry name" value="AB_hydrolase_1"/>
</dbReference>
<dbReference type="Gene3D" id="3.40.50.1820">
    <property type="entry name" value="alpha/beta hydrolase"/>
    <property type="match status" value="1"/>
</dbReference>
<dbReference type="Pfam" id="PF08386">
    <property type="entry name" value="Abhydrolase_4"/>
    <property type="match status" value="1"/>
</dbReference>
<dbReference type="InterPro" id="IPR051601">
    <property type="entry name" value="Serine_prot/Carboxylest_S33"/>
</dbReference>
<feature type="domain" description="Peptidase S33 tripeptidyl aminopeptidase-like C-terminal" evidence="5">
    <location>
        <begin position="386"/>
        <end position="469"/>
    </location>
</feature>
<dbReference type="Proteomes" id="UP001381174">
    <property type="component" value="Unassembled WGS sequence"/>
</dbReference>
<evidence type="ECO:0000313" key="6">
    <source>
        <dbReference type="EMBL" id="MEI7037160.1"/>
    </source>
</evidence>
<dbReference type="GO" id="GO:0016787">
    <property type="term" value="F:hydrolase activity"/>
    <property type="evidence" value="ECO:0007669"/>
    <property type="project" value="UniProtKB-KW"/>
</dbReference>
<keyword evidence="3" id="KW-0732">Signal</keyword>
<proteinExistence type="inferred from homology"/>
<evidence type="ECO:0000313" key="7">
    <source>
        <dbReference type="Proteomes" id="UP001381174"/>
    </source>
</evidence>
<dbReference type="RefSeq" id="WP_336807787.1">
    <property type="nucleotide sequence ID" value="NZ_JBBBNY010000006.1"/>
</dbReference>
<name>A0ABU8JCX6_9GAMM</name>
<comment type="caution">
    <text evidence="6">The sequence shown here is derived from an EMBL/GenBank/DDBJ whole genome shotgun (WGS) entry which is preliminary data.</text>
</comment>
<dbReference type="PANTHER" id="PTHR43248:SF25">
    <property type="entry name" value="AB HYDROLASE-1 DOMAIN-CONTAINING PROTEIN-RELATED"/>
    <property type="match status" value="1"/>
</dbReference>
<feature type="chain" id="PRO_5045569594" evidence="3">
    <location>
        <begin position="22"/>
        <end position="491"/>
    </location>
</feature>
<organism evidence="6 7">
    <name type="scientific">Fulvimonas yonginensis</name>
    <dbReference type="NCBI Taxonomy" id="1495200"/>
    <lineage>
        <taxon>Bacteria</taxon>
        <taxon>Pseudomonadati</taxon>
        <taxon>Pseudomonadota</taxon>
        <taxon>Gammaproteobacteria</taxon>
        <taxon>Lysobacterales</taxon>
        <taxon>Rhodanobacteraceae</taxon>
        <taxon>Fulvimonas</taxon>
    </lineage>
</organism>
<reference evidence="6 7" key="1">
    <citation type="journal article" date="2014" name="Int. J. Syst. Evol. Microbiol.">
        <title>Fulvimonas yonginensis sp. nov., isolated from greenhouse soil, and emended description of the genus Fulvimonas.</title>
        <authorList>
            <person name="Ahn J.H."/>
            <person name="Kim S.J."/>
            <person name="Weon H.Y."/>
            <person name="Hong S.B."/>
            <person name="Seok S.J."/>
            <person name="Kwon S.W."/>
        </authorList>
    </citation>
    <scope>NUCLEOTIDE SEQUENCE [LARGE SCALE GENOMIC DNA]</scope>
    <source>
        <strain evidence="6 7">KACC 16952</strain>
    </source>
</reference>
<gene>
    <name evidence="6" type="ORF">WAT24_10370</name>
</gene>
<evidence type="ECO:0000256" key="3">
    <source>
        <dbReference type="SAM" id="SignalP"/>
    </source>
</evidence>
<dbReference type="PANTHER" id="PTHR43248">
    <property type="entry name" value="2-SUCCINYL-6-HYDROXY-2,4-CYCLOHEXADIENE-1-CARBOXYLATE SYNTHASE"/>
    <property type="match status" value="1"/>
</dbReference>
<dbReference type="Pfam" id="PF00561">
    <property type="entry name" value="Abhydrolase_1"/>
    <property type="match status" value="1"/>
</dbReference>
<dbReference type="InterPro" id="IPR013595">
    <property type="entry name" value="Pept_S33_TAP-like_C"/>
</dbReference>